<protein>
    <submittedName>
        <fullName evidence="2">Nuclear transport factor 2 family protein</fullName>
    </submittedName>
</protein>
<keyword evidence="3" id="KW-1185">Reference proteome</keyword>
<reference evidence="2 3" key="1">
    <citation type="submission" date="2020-08" db="EMBL/GenBank/DDBJ databases">
        <title>Sphingomonas sp. sand1-3 16S ribosomal RNA gene Genome sequencing and assembly.</title>
        <authorList>
            <person name="Kang M."/>
        </authorList>
    </citation>
    <scope>NUCLEOTIDE SEQUENCE [LARGE SCALE GENOMIC DNA]</scope>
    <source>
        <strain evidence="3">sand1-3</strain>
    </source>
</reference>
<dbReference type="KEGG" id="ssau:H8M03_12240"/>
<dbReference type="InterPro" id="IPR032710">
    <property type="entry name" value="NTF2-like_dom_sf"/>
</dbReference>
<feature type="domain" description="SnoaL-like" evidence="1">
    <location>
        <begin position="26"/>
        <end position="142"/>
    </location>
</feature>
<gene>
    <name evidence="2" type="ORF">H8M03_12240</name>
</gene>
<dbReference type="Gene3D" id="3.10.450.50">
    <property type="match status" value="1"/>
</dbReference>
<evidence type="ECO:0000259" key="1">
    <source>
        <dbReference type="Pfam" id="PF13474"/>
    </source>
</evidence>
<evidence type="ECO:0000313" key="2">
    <source>
        <dbReference type="EMBL" id="QNM82740.1"/>
    </source>
</evidence>
<dbReference type="Proteomes" id="UP000515861">
    <property type="component" value="Chromosome"/>
</dbReference>
<proteinExistence type="predicted"/>
<sequence length="150" mass="16208">MAASLAAVPAAAYQQPATAIAEPGSVAEALNAFVVSFRSLDKEAFSDLFATDATVFFPQKPFPLHRISGRAAVTGWFGKLFDARRGEPLQIDPQDVQIQQFGDSAIATFHLGKTEKGLGRRTLVFQRRDGVWKIAHLHASSIVVAEGERG</sequence>
<accession>A0A7G9L291</accession>
<dbReference type="EMBL" id="CP060697">
    <property type="protein sequence ID" value="QNM82740.1"/>
    <property type="molecule type" value="Genomic_DNA"/>
</dbReference>
<dbReference type="SUPFAM" id="SSF54427">
    <property type="entry name" value="NTF2-like"/>
    <property type="match status" value="1"/>
</dbReference>
<evidence type="ECO:0000313" key="3">
    <source>
        <dbReference type="Proteomes" id="UP000515861"/>
    </source>
</evidence>
<dbReference type="InterPro" id="IPR037401">
    <property type="entry name" value="SnoaL-like"/>
</dbReference>
<dbReference type="RefSeq" id="WP_187479695.1">
    <property type="nucleotide sequence ID" value="NZ_CP060697.1"/>
</dbReference>
<name>A0A7G9L291_9SPHN</name>
<dbReference type="Pfam" id="PF13474">
    <property type="entry name" value="SnoaL_3"/>
    <property type="match status" value="1"/>
</dbReference>
<dbReference type="AlphaFoldDB" id="A0A7G9L291"/>
<organism evidence="2 3">
    <name type="scientific">Sphingomonas sabuli</name>
    <dbReference type="NCBI Taxonomy" id="2764186"/>
    <lineage>
        <taxon>Bacteria</taxon>
        <taxon>Pseudomonadati</taxon>
        <taxon>Pseudomonadota</taxon>
        <taxon>Alphaproteobacteria</taxon>
        <taxon>Sphingomonadales</taxon>
        <taxon>Sphingomonadaceae</taxon>
        <taxon>Sphingomonas</taxon>
    </lineage>
</organism>